<keyword evidence="7" id="KW-0175">Coiled coil</keyword>
<evidence type="ECO:0000256" key="2">
    <source>
        <dbReference type="ARBA" id="ARBA00022448"/>
    </source>
</evidence>
<evidence type="ECO:0000256" key="1">
    <source>
        <dbReference type="ARBA" id="ARBA00004163"/>
    </source>
</evidence>
<keyword evidence="5" id="KW-0931">ER-Golgi transport</keyword>
<protein>
    <recommendedName>
        <fullName evidence="10">Sec20 C-terminal domain-containing protein</fullName>
    </recommendedName>
</protein>
<evidence type="ECO:0000259" key="10">
    <source>
        <dbReference type="Pfam" id="PF03908"/>
    </source>
</evidence>
<dbReference type="AlphaFoldDB" id="A0A8J1T6N0"/>
<reference evidence="11" key="1">
    <citation type="submission" date="2022-03" db="EMBL/GenBank/DDBJ databases">
        <authorList>
            <person name="Martin C."/>
        </authorList>
    </citation>
    <scope>NUCLEOTIDE SEQUENCE</scope>
</reference>
<evidence type="ECO:0000256" key="3">
    <source>
        <dbReference type="ARBA" id="ARBA00022692"/>
    </source>
</evidence>
<keyword evidence="4" id="KW-0256">Endoplasmic reticulum</keyword>
<keyword evidence="8" id="KW-0472">Membrane</keyword>
<evidence type="ECO:0000256" key="4">
    <source>
        <dbReference type="ARBA" id="ARBA00022824"/>
    </source>
</evidence>
<dbReference type="InterPro" id="IPR005606">
    <property type="entry name" value="Sec20"/>
</dbReference>
<comment type="caution">
    <text evidence="11">The sequence shown here is derived from an EMBL/GenBank/DDBJ whole genome shotgun (WGS) entry which is preliminary data.</text>
</comment>
<dbReference type="GO" id="GO:0006890">
    <property type="term" value="P:retrograde vesicle-mediated transport, Golgi to endoplasmic reticulum"/>
    <property type="evidence" value="ECO:0007669"/>
    <property type="project" value="InterPro"/>
</dbReference>
<evidence type="ECO:0000256" key="7">
    <source>
        <dbReference type="ARBA" id="ARBA00023054"/>
    </source>
</evidence>
<dbReference type="GO" id="GO:0005484">
    <property type="term" value="F:SNAP receptor activity"/>
    <property type="evidence" value="ECO:0007669"/>
    <property type="project" value="InterPro"/>
</dbReference>
<name>A0A8J1T6N0_OWEFU</name>
<feature type="domain" description="Sec20 C-terminal" evidence="10">
    <location>
        <begin position="133"/>
        <end position="223"/>
    </location>
</feature>
<sequence>KMETGPVKLCVQEIIKLDLQILALIQDIKKCNGPLEALEGFNLEASQKIQNLKNRIQDLERLAKEQDKETDKIAIIKDAENYKKQLTSTHQSLRRANIACQIAIEKKEKEQLFDGGTQARRRLRSNKETIAKTTSNITESLMAVSRTLSEEVQRSDHTMSTLIQSSDQVKETNEEFKGMTGHIQISSKLLTKYNRREITDKFLIFLALVFFFATVLYIVKKRVWPT</sequence>
<evidence type="ECO:0000256" key="9">
    <source>
        <dbReference type="ARBA" id="ARBA00037934"/>
    </source>
</evidence>
<keyword evidence="12" id="KW-1185">Reference proteome</keyword>
<comment type="subcellular location">
    <subcellularLocation>
        <location evidence="1">Endoplasmic reticulum membrane</location>
        <topology evidence="1">Single-pass type IV membrane protein</topology>
    </subcellularLocation>
</comment>
<organism evidence="11 12">
    <name type="scientific">Owenia fusiformis</name>
    <name type="common">Polychaete worm</name>
    <dbReference type="NCBI Taxonomy" id="6347"/>
    <lineage>
        <taxon>Eukaryota</taxon>
        <taxon>Metazoa</taxon>
        <taxon>Spiralia</taxon>
        <taxon>Lophotrochozoa</taxon>
        <taxon>Annelida</taxon>
        <taxon>Polychaeta</taxon>
        <taxon>Sedentaria</taxon>
        <taxon>Canalipalpata</taxon>
        <taxon>Sabellida</taxon>
        <taxon>Oweniida</taxon>
        <taxon>Oweniidae</taxon>
        <taxon>Owenia</taxon>
    </lineage>
</organism>
<dbReference type="OrthoDB" id="46868at2759"/>
<dbReference type="GO" id="GO:0005789">
    <property type="term" value="C:endoplasmic reticulum membrane"/>
    <property type="evidence" value="ECO:0007669"/>
    <property type="project" value="UniProtKB-SubCell"/>
</dbReference>
<dbReference type="Proteomes" id="UP000749559">
    <property type="component" value="Unassembled WGS sequence"/>
</dbReference>
<evidence type="ECO:0000256" key="6">
    <source>
        <dbReference type="ARBA" id="ARBA00022989"/>
    </source>
</evidence>
<evidence type="ECO:0000256" key="8">
    <source>
        <dbReference type="ARBA" id="ARBA00023136"/>
    </source>
</evidence>
<dbReference type="GO" id="GO:0031201">
    <property type="term" value="C:SNARE complex"/>
    <property type="evidence" value="ECO:0007669"/>
    <property type="project" value="TreeGrafter"/>
</dbReference>
<evidence type="ECO:0000313" key="12">
    <source>
        <dbReference type="Proteomes" id="UP000749559"/>
    </source>
</evidence>
<keyword evidence="2" id="KW-0813">Transport</keyword>
<proteinExistence type="inferred from homology"/>
<keyword evidence="3" id="KW-0812">Transmembrane</keyword>
<evidence type="ECO:0000256" key="5">
    <source>
        <dbReference type="ARBA" id="ARBA00022892"/>
    </source>
</evidence>
<dbReference type="Pfam" id="PF03908">
    <property type="entry name" value="Sec20"/>
    <property type="match status" value="1"/>
</dbReference>
<evidence type="ECO:0000313" key="11">
    <source>
        <dbReference type="EMBL" id="CAH1784628.1"/>
    </source>
</evidence>
<dbReference type="PANTHER" id="PTHR12825:SF0">
    <property type="entry name" value="VESICLE TRANSPORT PROTEIN SEC20"/>
    <property type="match status" value="1"/>
</dbReference>
<dbReference type="EMBL" id="CAIIXF020000005">
    <property type="protein sequence ID" value="CAH1784628.1"/>
    <property type="molecule type" value="Genomic_DNA"/>
</dbReference>
<accession>A0A8J1T6N0</accession>
<dbReference type="PANTHER" id="PTHR12825">
    <property type="entry name" value="BNIP1-RELATED"/>
    <property type="match status" value="1"/>
</dbReference>
<feature type="non-terminal residue" evidence="11">
    <location>
        <position position="1"/>
    </location>
</feature>
<dbReference type="CDD" id="cd15865">
    <property type="entry name" value="SNARE_SEC20"/>
    <property type="match status" value="1"/>
</dbReference>
<comment type="similarity">
    <text evidence="9">Belongs to the SEC20 family.</text>
</comment>
<dbReference type="InterPro" id="IPR056173">
    <property type="entry name" value="Sec20_C"/>
</dbReference>
<keyword evidence="6" id="KW-1133">Transmembrane helix</keyword>
<gene>
    <name evidence="11" type="ORF">OFUS_LOCUS10788</name>
</gene>